<protein>
    <submittedName>
        <fullName evidence="2">Uncharacterized protein</fullName>
    </submittedName>
</protein>
<feature type="compositionally biased region" description="Polar residues" evidence="1">
    <location>
        <begin position="88"/>
        <end position="97"/>
    </location>
</feature>
<dbReference type="GeneID" id="68103732"/>
<name>A0AA88GWY8_NAELO</name>
<feature type="compositionally biased region" description="Polar residues" evidence="1">
    <location>
        <begin position="110"/>
        <end position="138"/>
    </location>
</feature>
<gene>
    <name evidence="2" type="ORF">C9374_011278</name>
</gene>
<feature type="region of interest" description="Disordered" evidence="1">
    <location>
        <begin position="70"/>
        <end position="138"/>
    </location>
</feature>
<organism evidence="2 3">
    <name type="scientific">Naegleria lovaniensis</name>
    <name type="common">Amoeba</name>
    <dbReference type="NCBI Taxonomy" id="51637"/>
    <lineage>
        <taxon>Eukaryota</taxon>
        <taxon>Discoba</taxon>
        <taxon>Heterolobosea</taxon>
        <taxon>Tetramitia</taxon>
        <taxon>Eutetramitia</taxon>
        <taxon>Vahlkampfiidae</taxon>
        <taxon>Naegleria</taxon>
    </lineage>
</organism>
<dbReference type="RefSeq" id="XP_044554447.1">
    <property type="nucleotide sequence ID" value="XM_044686915.1"/>
</dbReference>
<feature type="region of interest" description="Disordered" evidence="1">
    <location>
        <begin position="18"/>
        <end position="52"/>
    </location>
</feature>
<feature type="compositionally biased region" description="Polar residues" evidence="1">
    <location>
        <begin position="23"/>
        <end position="34"/>
    </location>
</feature>
<dbReference type="EMBL" id="PYSW02000004">
    <property type="protein sequence ID" value="KAG2392553.1"/>
    <property type="molecule type" value="Genomic_DNA"/>
</dbReference>
<evidence type="ECO:0000313" key="2">
    <source>
        <dbReference type="EMBL" id="KAG2392553.1"/>
    </source>
</evidence>
<comment type="caution">
    <text evidence="2">The sequence shown here is derived from an EMBL/GenBank/DDBJ whole genome shotgun (WGS) entry which is preliminary data.</text>
</comment>
<feature type="compositionally biased region" description="Basic and acidic residues" evidence="1">
    <location>
        <begin position="99"/>
        <end position="109"/>
    </location>
</feature>
<evidence type="ECO:0000313" key="3">
    <source>
        <dbReference type="Proteomes" id="UP000816034"/>
    </source>
</evidence>
<accession>A0AA88GWY8</accession>
<proteinExistence type="predicted"/>
<keyword evidence="3" id="KW-1185">Reference proteome</keyword>
<dbReference type="AlphaFoldDB" id="A0AA88GWY8"/>
<reference evidence="2 3" key="1">
    <citation type="journal article" date="2018" name="BMC Genomics">
        <title>The genome of Naegleria lovaniensis, the basis for a comparative approach to unravel pathogenicity factors of the human pathogenic amoeba N. fowleri.</title>
        <authorList>
            <person name="Liechti N."/>
            <person name="Schurch N."/>
            <person name="Bruggmann R."/>
            <person name="Wittwer M."/>
        </authorList>
    </citation>
    <scope>NUCLEOTIDE SEQUENCE [LARGE SCALE GENOMIC DNA]</scope>
    <source>
        <strain evidence="2 3">ATCC 30569</strain>
    </source>
</reference>
<sequence length="485" mass="56451">MLPQQQFANLNSLLSSYNDLFGESSSDGQPSEITVSAPELVQTSEQQIRSQEFSQKEKILEQFEKSRSGLFESPLQYKPSEDDEDQFDVSSHQSSLLVNHEDLNQESEKQSGLTPNENGVQSLETSNDQNELDSVSTTQEFRTIMNSSKIAEMTKQMKLLLLKDRKRVTHNFDSIRRDLEKMSFTMLGQQIPFNIVHEYILPFVTLRDINVSMCRLSKSWELASSFYPLHKLENIDWMKKRFYSYFKDVTYCAETGNESSTVNLAYFIANEKQQIPQLGNKASFSKHNVTTTSARMIWFLVSRSFSSFADSLEKRHPTMKSFLKDKIVEFCLLIAKAQETILELNQYKHIHLIIQRISYSDKLQRLQQGEDFALSFVMEGDDEDEKDSMLAFCSLMTMRLEGFSNQVSLFLQDDDDFSNEEDYSEEEASDDEVYEEDASFHHQHQPVYNVDRFNDMNGEFEEDHHKLRHKKTTSEKIRLKKAKIF</sequence>
<dbReference type="Proteomes" id="UP000816034">
    <property type="component" value="Unassembled WGS sequence"/>
</dbReference>
<evidence type="ECO:0000256" key="1">
    <source>
        <dbReference type="SAM" id="MobiDB-lite"/>
    </source>
</evidence>
<feature type="compositionally biased region" description="Polar residues" evidence="1">
    <location>
        <begin position="41"/>
        <end position="52"/>
    </location>
</feature>